<dbReference type="EMBL" id="VUJU01000107">
    <property type="protein sequence ID" value="KAF0773004.1"/>
    <property type="molecule type" value="Genomic_DNA"/>
</dbReference>
<keyword evidence="2" id="KW-1185">Reference proteome</keyword>
<evidence type="ECO:0000313" key="1">
    <source>
        <dbReference type="EMBL" id="KAF0773004.1"/>
    </source>
</evidence>
<proteinExistence type="predicted"/>
<dbReference type="Proteomes" id="UP000478052">
    <property type="component" value="Unassembled WGS sequence"/>
</dbReference>
<reference evidence="1 2" key="1">
    <citation type="submission" date="2019-08" db="EMBL/GenBank/DDBJ databases">
        <title>Whole genome of Aphis craccivora.</title>
        <authorList>
            <person name="Voronova N.V."/>
            <person name="Shulinski R.S."/>
            <person name="Bandarenka Y.V."/>
            <person name="Zhorov D.G."/>
            <person name="Warner D."/>
        </authorList>
    </citation>
    <scope>NUCLEOTIDE SEQUENCE [LARGE SCALE GENOMIC DNA]</scope>
    <source>
        <strain evidence="1">180601</strain>
        <tissue evidence="1">Whole Body</tissue>
    </source>
</reference>
<dbReference type="AlphaFoldDB" id="A0A6G0ZNH0"/>
<name>A0A6G0ZNH0_APHCR</name>
<organism evidence="1 2">
    <name type="scientific">Aphis craccivora</name>
    <name type="common">Cowpea aphid</name>
    <dbReference type="NCBI Taxonomy" id="307492"/>
    <lineage>
        <taxon>Eukaryota</taxon>
        <taxon>Metazoa</taxon>
        <taxon>Ecdysozoa</taxon>
        <taxon>Arthropoda</taxon>
        <taxon>Hexapoda</taxon>
        <taxon>Insecta</taxon>
        <taxon>Pterygota</taxon>
        <taxon>Neoptera</taxon>
        <taxon>Paraneoptera</taxon>
        <taxon>Hemiptera</taxon>
        <taxon>Sternorrhyncha</taxon>
        <taxon>Aphidomorpha</taxon>
        <taxon>Aphidoidea</taxon>
        <taxon>Aphididae</taxon>
        <taxon>Aphidini</taxon>
        <taxon>Aphis</taxon>
        <taxon>Aphis</taxon>
    </lineage>
</organism>
<protein>
    <submittedName>
        <fullName evidence="1">Uncharacterized protein</fullName>
    </submittedName>
</protein>
<sequence length="217" mass="24994">MVQLKAEKCKVQNCMNTPKIPGMHRSSERMTYHKPETTIVDSHGELINVLFKLFIIEQGRIGAKNLPSTKILPAHGPACIIITARSDAFSAVARRPNPGLVLYRYFITQSHLLYILSGAMNHITSRNNALISNFGDGFRWKSEYLWCIIEVKGKHFPTALKKIEKNQKKKIKEKLEFLRKTIQIFTKSVENDLKYNTKFSFNISRRYLKISPILIDN</sequence>
<gene>
    <name evidence="1" type="ORF">FWK35_00001746</name>
</gene>
<evidence type="ECO:0000313" key="2">
    <source>
        <dbReference type="Proteomes" id="UP000478052"/>
    </source>
</evidence>
<accession>A0A6G0ZNH0</accession>
<comment type="caution">
    <text evidence="1">The sequence shown here is derived from an EMBL/GenBank/DDBJ whole genome shotgun (WGS) entry which is preliminary data.</text>
</comment>